<reference evidence="8" key="1">
    <citation type="submission" date="2021-02" db="EMBL/GenBank/DDBJ databases">
        <title>Natrosporangium hydrolyticum gen. nov., sp. nov, a haloalkaliphilic actinobacterium from a soda solonchak soil.</title>
        <authorList>
            <person name="Sorokin D.Y."/>
            <person name="Khijniak T.V."/>
            <person name="Zakharycheva A.P."/>
            <person name="Boueva O.V."/>
            <person name="Ariskina E.V."/>
            <person name="Hahnke R.L."/>
            <person name="Bunk B."/>
            <person name="Sproer C."/>
            <person name="Schumann P."/>
            <person name="Evtushenko L.I."/>
            <person name="Kublanov I.V."/>
        </authorList>
    </citation>
    <scope>NUCLEOTIDE SEQUENCE</scope>
    <source>
        <strain evidence="8">DSM 106523</strain>
    </source>
</reference>
<keyword evidence="2" id="KW-0805">Transcription regulation</keyword>
<dbReference type="SUPFAM" id="SSF46894">
    <property type="entry name" value="C-terminal effector domain of the bipartite response regulators"/>
    <property type="match status" value="1"/>
</dbReference>
<organism evidence="8 9">
    <name type="scientific">Natronosporangium hydrolyticum</name>
    <dbReference type="NCBI Taxonomy" id="2811111"/>
    <lineage>
        <taxon>Bacteria</taxon>
        <taxon>Bacillati</taxon>
        <taxon>Actinomycetota</taxon>
        <taxon>Actinomycetes</taxon>
        <taxon>Micromonosporales</taxon>
        <taxon>Micromonosporaceae</taxon>
        <taxon>Natronosporangium</taxon>
    </lineage>
</organism>
<dbReference type="InterPro" id="IPR005158">
    <property type="entry name" value="BTAD"/>
</dbReference>
<evidence type="ECO:0000256" key="2">
    <source>
        <dbReference type="ARBA" id="ARBA00023015"/>
    </source>
</evidence>
<evidence type="ECO:0000256" key="6">
    <source>
        <dbReference type="SAM" id="MobiDB-lite"/>
    </source>
</evidence>
<dbReference type="Proteomes" id="UP000662857">
    <property type="component" value="Chromosome"/>
</dbReference>
<dbReference type="PRINTS" id="PR00364">
    <property type="entry name" value="DISEASERSIST"/>
</dbReference>
<dbReference type="AlphaFoldDB" id="A0A895YFE9"/>
<dbReference type="SMART" id="SM01043">
    <property type="entry name" value="BTAD"/>
    <property type="match status" value="1"/>
</dbReference>
<evidence type="ECO:0000256" key="1">
    <source>
        <dbReference type="ARBA" id="ARBA00005820"/>
    </source>
</evidence>
<proteinExistence type="inferred from homology"/>
<dbReference type="Pfam" id="PF03704">
    <property type="entry name" value="BTAD"/>
    <property type="match status" value="1"/>
</dbReference>
<dbReference type="Gene3D" id="1.25.40.10">
    <property type="entry name" value="Tetratricopeptide repeat domain"/>
    <property type="match status" value="1"/>
</dbReference>
<dbReference type="KEGG" id="nhy:JQS43_08485"/>
<dbReference type="InterPro" id="IPR001867">
    <property type="entry name" value="OmpR/PhoB-type_DNA-bd"/>
</dbReference>
<dbReference type="RefSeq" id="WP_239678518.1">
    <property type="nucleotide sequence ID" value="NZ_CP070499.1"/>
</dbReference>
<dbReference type="InterPro" id="IPR036388">
    <property type="entry name" value="WH-like_DNA-bd_sf"/>
</dbReference>
<dbReference type="EMBL" id="CP070499">
    <property type="protein sequence ID" value="QSB16311.1"/>
    <property type="molecule type" value="Genomic_DNA"/>
</dbReference>
<evidence type="ECO:0000256" key="4">
    <source>
        <dbReference type="ARBA" id="ARBA00023163"/>
    </source>
</evidence>
<evidence type="ECO:0000256" key="5">
    <source>
        <dbReference type="PROSITE-ProRule" id="PRU01091"/>
    </source>
</evidence>
<dbReference type="Gene3D" id="3.40.50.300">
    <property type="entry name" value="P-loop containing nucleotide triphosphate hydrolases"/>
    <property type="match status" value="1"/>
</dbReference>
<evidence type="ECO:0000313" key="9">
    <source>
        <dbReference type="Proteomes" id="UP000662857"/>
    </source>
</evidence>
<keyword evidence="3 5" id="KW-0238">DNA-binding</keyword>
<dbReference type="Pfam" id="PF00486">
    <property type="entry name" value="Trans_reg_C"/>
    <property type="match status" value="1"/>
</dbReference>
<keyword evidence="9" id="KW-1185">Reference proteome</keyword>
<dbReference type="InterPro" id="IPR027417">
    <property type="entry name" value="P-loop_NTPase"/>
</dbReference>
<dbReference type="PROSITE" id="PS51755">
    <property type="entry name" value="OMPR_PHOB"/>
    <property type="match status" value="1"/>
</dbReference>
<sequence>MNNALMSDPTIVESELPDQLRSLEFRVLGPLEMRAGEVVLPIAGARQRTVLAMLLTAAGRVVPVDTLVEAVWDGHPPVTGRTQVAICVAGLRKTCKAAGAGEVVVTASPGYRLVTDPHRLDATEFSARVEQARSFARAQRVERAVAAFREALAMWRGRALVNIRSELVRAAAARLEEERLSAYEQYTALRLELGQHRALIGELTDLVRQQPTWEQARAHLMLAHYRCGRRAEALEVFRQGRSYSIAELGLEPGPVLSDLHTAVLRDDPGLAMPSGPAVVSAAVDVVPAQLPPDEPAFTGRRRELDQLDDALLGDRGRNRPLRWGQLSGGVGVGKTALAVHWAHRVAAEFPDGQLFVDLRGYDPHREPVRAAAVLDDFIRALGRPPEQVPEGIDARVAFYHSLLAERRMLIVLDNARSYAQIQPLLPGSGNCRVIVTGRETLDGPAAVRIRLAELDGGESTALLRRAVGDARVAADATAVAWLGELCDGLPLALRSAAARLAAKPHWSVGELAHRLADGQRRLTELDPGDTGLTAGFWLTYQSLPADAASMFRRLTLLSAHEVAAADAAPLLAIGPSAAEDLLERLVDAHLLEVGRRDEQGRRRFRLRGLRRLYAQQRAGLDDSPSDHRDVQERLSPAEAG</sequence>
<accession>A0A895YFE9</accession>
<dbReference type="InterPro" id="IPR016032">
    <property type="entry name" value="Sig_transdc_resp-reg_C-effctor"/>
</dbReference>
<dbReference type="CDD" id="cd15831">
    <property type="entry name" value="BTAD"/>
    <property type="match status" value="1"/>
</dbReference>
<feature type="domain" description="OmpR/PhoB-type" evidence="7">
    <location>
        <begin position="14"/>
        <end position="115"/>
    </location>
</feature>
<comment type="similarity">
    <text evidence="1">Belongs to the AfsR/DnrI/RedD regulatory family.</text>
</comment>
<evidence type="ECO:0000313" key="8">
    <source>
        <dbReference type="EMBL" id="QSB16311.1"/>
    </source>
</evidence>
<gene>
    <name evidence="8" type="ORF">JQS43_08485</name>
</gene>
<evidence type="ECO:0000256" key="3">
    <source>
        <dbReference type="ARBA" id="ARBA00023125"/>
    </source>
</evidence>
<dbReference type="SUPFAM" id="SSF52540">
    <property type="entry name" value="P-loop containing nucleoside triphosphate hydrolases"/>
    <property type="match status" value="1"/>
</dbReference>
<dbReference type="GO" id="GO:0003677">
    <property type="term" value="F:DNA binding"/>
    <property type="evidence" value="ECO:0007669"/>
    <property type="project" value="UniProtKB-UniRule"/>
</dbReference>
<evidence type="ECO:0000259" key="7">
    <source>
        <dbReference type="PROSITE" id="PS51755"/>
    </source>
</evidence>
<dbReference type="InterPro" id="IPR051677">
    <property type="entry name" value="AfsR-DnrI-RedD_regulator"/>
</dbReference>
<name>A0A895YFE9_9ACTN</name>
<dbReference type="SMART" id="SM00862">
    <property type="entry name" value="Trans_reg_C"/>
    <property type="match status" value="1"/>
</dbReference>
<dbReference type="InterPro" id="IPR011990">
    <property type="entry name" value="TPR-like_helical_dom_sf"/>
</dbReference>
<dbReference type="GO" id="GO:0006355">
    <property type="term" value="P:regulation of DNA-templated transcription"/>
    <property type="evidence" value="ECO:0007669"/>
    <property type="project" value="InterPro"/>
</dbReference>
<keyword evidence="4" id="KW-0804">Transcription</keyword>
<dbReference type="PANTHER" id="PTHR35807:SF1">
    <property type="entry name" value="TRANSCRIPTIONAL REGULATOR REDD"/>
    <property type="match status" value="1"/>
</dbReference>
<dbReference type="SUPFAM" id="SSF48452">
    <property type="entry name" value="TPR-like"/>
    <property type="match status" value="1"/>
</dbReference>
<feature type="DNA-binding region" description="OmpR/PhoB-type" evidence="5">
    <location>
        <begin position="14"/>
        <end position="115"/>
    </location>
</feature>
<dbReference type="GO" id="GO:0000160">
    <property type="term" value="P:phosphorelay signal transduction system"/>
    <property type="evidence" value="ECO:0007669"/>
    <property type="project" value="InterPro"/>
</dbReference>
<protein>
    <submittedName>
        <fullName evidence="8">AfsR/SARP family transcriptional regulator</fullName>
    </submittedName>
</protein>
<dbReference type="Gene3D" id="1.10.10.10">
    <property type="entry name" value="Winged helix-like DNA-binding domain superfamily/Winged helix DNA-binding domain"/>
    <property type="match status" value="1"/>
</dbReference>
<dbReference type="PANTHER" id="PTHR35807">
    <property type="entry name" value="TRANSCRIPTIONAL REGULATOR REDD-RELATED"/>
    <property type="match status" value="1"/>
</dbReference>
<dbReference type="GO" id="GO:0043531">
    <property type="term" value="F:ADP binding"/>
    <property type="evidence" value="ECO:0007669"/>
    <property type="project" value="InterPro"/>
</dbReference>
<feature type="region of interest" description="Disordered" evidence="6">
    <location>
        <begin position="617"/>
        <end position="640"/>
    </location>
</feature>